<organism evidence="2 3">
    <name type="scientific">Chlamydomonas incerta</name>
    <dbReference type="NCBI Taxonomy" id="51695"/>
    <lineage>
        <taxon>Eukaryota</taxon>
        <taxon>Viridiplantae</taxon>
        <taxon>Chlorophyta</taxon>
        <taxon>core chlorophytes</taxon>
        <taxon>Chlorophyceae</taxon>
        <taxon>CS clade</taxon>
        <taxon>Chlamydomonadales</taxon>
        <taxon>Chlamydomonadaceae</taxon>
        <taxon>Chlamydomonas</taxon>
    </lineage>
</organism>
<proteinExistence type="predicted"/>
<dbReference type="OrthoDB" id="547310at2759"/>
<dbReference type="Pfam" id="PF02458">
    <property type="entry name" value="Transferase"/>
    <property type="match status" value="1"/>
</dbReference>
<feature type="compositionally biased region" description="Low complexity" evidence="1">
    <location>
        <begin position="270"/>
        <end position="285"/>
    </location>
</feature>
<evidence type="ECO:0000313" key="2">
    <source>
        <dbReference type="EMBL" id="KAG2446198.1"/>
    </source>
</evidence>
<dbReference type="SUPFAM" id="SSF52777">
    <property type="entry name" value="CoA-dependent acyltransferases"/>
    <property type="match status" value="1"/>
</dbReference>
<dbReference type="EMBL" id="JAEHOC010000001">
    <property type="protein sequence ID" value="KAG2446198.1"/>
    <property type="molecule type" value="Genomic_DNA"/>
</dbReference>
<feature type="compositionally biased region" description="Basic and acidic residues" evidence="1">
    <location>
        <begin position="377"/>
        <end position="386"/>
    </location>
</feature>
<evidence type="ECO:0000313" key="3">
    <source>
        <dbReference type="Proteomes" id="UP000650467"/>
    </source>
</evidence>
<feature type="region of interest" description="Disordered" evidence="1">
    <location>
        <begin position="704"/>
        <end position="727"/>
    </location>
</feature>
<dbReference type="Proteomes" id="UP000650467">
    <property type="component" value="Unassembled WGS sequence"/>
</dbReference>
<feature type="compositionally biased region" description="Low complexity" evidence="1">
    <location>
        <begin position="468"/>
        <end position="483"/>
    </location>
</feature>
<gene>
    <name evidence="2" type="ORF">HXX76_000791</name>
</gene>
<dbReference type="InterPro" id="IPR023213">
    <property type="entry name" value="CAT-like_dom_sf"/>
</dbReference>
<sequence length="772" mass="79168">MGAKSSRPAAAAAATPSLQANVQADVICIESNELVASATHVASPASRALATADQCLLGLSDACAQLLLAEALSPQLLRAALQDALADLPWFAGRLVLRQDGAFDVACCNAGARLVIASSSATVAEVAAAISPPLPPAMRSSAAAAATAAATAQPSSSSATSLGAAAGAAAAAAAGTAGFAAVSGDRSGGADPWAWKEFAMPRDPMAIVQDQLPLASVYLLLLRGGGCVLTLTAYHGMADFESLQTFAAHLSAAYNRRLAEEHARQPPPAAAAAPASLARVQQQQQQEKRQQISVAAAAAAPPASPHVPPTAMVEVVSRCSSKPDLQQPSTQQQQQQQQQQQPPTAATPAAAGETASAATQQPATFKPLPLPLLQPPEGRRSPRFDPDALEGLAAAELPPGVPPRERTHAPGPRQLAAALQRVVHEVAVRGGGKERRLFHVPAARLAELKAQATAELAQERGRAVAAACGGSGAKASSGQQQQQRGRRLSRQQAGQERQQLQLLRDVRYVSTKDAFVARLLQMLHSVPLRRGTPLVLLQTADMRSRVVADGVPVADAAGAAPAPVEAGGGGGGGAAARPRQLQPLPVAQLGNVLNTARVDGLRASEQSLGWAAGLLRHSLTRYAPAQYRRKLHEELQLVGAHGGRGLMYEFVLERRRQYNMTAVEGPVLVSCWEVKYGLWRFGSQLPLAFRSLGDSGPNTAVVVPGPPDATTAGGAAADGDSSGNGAGAGGCEAAGAGGGGLNVALTLHRAVWAQLDALWRPSAGGGGLAAAF</sequence>
<dbReference type="AlphaFoldDB" id="A0A836B3C0"/>
<accession>A0A836B3C0</accession>
<feature type="compositionally biased region" description="Low complexity" evidence="1">
    <location>
        <begin position="326"/>
        <end position="361"/>
    </location>
</feature>
<feature type="region of interest" description="Disordered" evidence="1">
    <location>
        <begin position="468"/>
        <end position="496"/>
    </location>
</feature>
<protein>
    <submittedName>
        <fullName evidence="2">Uncharacterized protein</fullName>
    </submittedName>
</protein>
<keyword evidence="3" id="KW-1185">Reference proteome</keyword>
<feature type="region of interest" description="Disordered" evidence="1">
    <location>
        <begin position="258"/>
        <end position="386"/>
    </location>
</feature>
<evidence type="ECO:0000256" key="1">
    <source>
        <dbReference type="SAM" id="MobiDB-lite"/>
    </source>
</evidence>
<reference evidence="2" key="1">
    <citation type="journal article" date="2020" name="bioRxiv">
        <title>Comparative genomics of Chlamydomonas.</title>
        <authorList>
            <person name="Craig R.J."/>
            <person name="Hasan A.R."/>
            <person name="Ness R.W."/>
            <person name="Keightley P.D."/>
        </authorList>
    </citation>
    <scope>NUCLEOTIDE SEQUENCE</scope>
    <source>
        <strain evidence="2">SAG 7.73</strain>
    </source>
</reference>
<feature type="compositionally biased region" description="Low complexity" evidence="1">
    <location>
        <begin position="709"/>
        <end position="721"/>
    </location>
</feature>
<comment type="caution">
    <text evidence="2">The sequence shown here is derived from an EMBL/GenBank/DDBJ whole genome shotgun (WGS) entry which is preliminary data.</text>
</comment>
<dbReference type="Gene3D" id="3.30.559.10">
    <property type="entry name" value="Chloramphenicol acetyltransferase-like domain"/>
    <property type="match status" value="2"/>
</dbReference>
<name>A0A836B3C0_CHLIN</name>